<accession>A0ABM7WCY7</accession>
<keyword evidence="2" id="KW-1185">Reference proteome</keyword>
<gene>
    <name evidence="1" type="ORF">DPPLL_32340</name>
</gene>
<sequence>MRKAKIITIEGLGEVTVKEVSPLALYRAMNANDKVGETVSLLVDCISLPREKLEALYPSEIEQLVNAFVEVNSSFLAIADKLGLKDVLVALGATAVKTLPQLFADSYKEVMDRQPGTTAGAVS</sequence>
<reference evidence="1 2" key="1">
    <citation type="submission" date="2022-01" db="EMBL/GenBank/DDBJ databases">
        <title>Desulfofustis limnae sp. nov., a novel mesophilic sulfate-reducing bacterium isolated from marsh soil.</title>
        <authorList>
            <person name="Watanabe M."/>
            <person name="Takahashi A."/>
            <person name="Kojima H."/>
            <person name="Fukui M."/>
        </authorList>
    </citation>
    <scope>NUCLEOTIDE SEQUENCE [LARGE SCALE GENOMIC DNA]</scope>
    <source>
        <strain evidence="1 2">PPLL</strain>
    </source>
</reference>
<name>A0ABM7WCY7_9BACT</name>
<dbReference type="EMBL" id="AP025516">
    <property type="protein sequence ID" value="BDD88869.1"/>
    <property type="molecule type" value="Genomic_DNA"/>
</dbReference>
<organism evidence="1 2">
    <name type="scientific">Desulfofustis limnaeus</name>
    <dbReference type="NCBI Taxonomy" id="2740163"/>
    <lineage>
        <taxon>Bacteria</taxon>
        <taxon>Pseudomonadati</taxon>
        <taxon>Thermodesulfobacteriota</taxon>
        <taxon>Desulfobulbia</taxon>
        <taxon>Desulfobulbales</taxon>
        <taxon>Desulfocapsaceae</taxon>
        <taxon>Desulfofustis</taxon>
    </lineage>
</organism>
<evidence type="ECO:0008006" key="3">
    <source>
        <dbReference type="Google" id="ProtNLM"/>
    </source>
</evidence>
<protein>
    <recommendedName>
        <fullName evidence="3">Phage tail assembly protein</fullName>
    </recommendedName>
</protein>
<evidence type="ECO:0000313" key="1">
    <source>
        <dbReference type="EMBL" id="BDD88869.1"/>
    </source>
</evidence>
<evidence type="ECO:0000313" key="2">
    <source>
        <dbReference type="Proteomes" id="UP000830055"/>
    </source>
</evidence>
<dbReference type="RefSeq" id="WP_284152200.1">
    <property type="nucleotide sequence ID" value="NZ_AP025516.1"/>
</dbReference>
<proteinExistence type="predicted"/>
<dbReference type="Proteomes" id="UP000830055">
    <property type="component" value="Chromosome"/>
</dbReference>